<sequence>MVLDGGPEAGPGSLVGRDAQLAVLSRWFDRAAAGHAARVLVGGDAGVGKTALVDAFVAGLPDAVVVRVEADGDRRPGAFQELVAAELGADRARDPTSLLERLGARQEEGPVVIVLHDLHDVDEESAIGLARTVRRLHADRVLVVATARGDGLGRVWTSLFADGPDAATLRLGGLDPDGVRELVFRLRPGRWSRAVTSRLHAETEGNPLHLTTLLRELPDDVLRGDSPLPAPRALADEIASRTARLSDDAHRVLACLVVLARPAGRSLLARLTELADVDVDAAARELTAAGLVDVLALGARSTMRVRHPLVRASVYDRLDPLWRREIHLDLAAAVGGTAELAHRVAAAEGRPDPGLADDLEAAARSEPTDVRAAATRLLDAADLSPTAELAERRLLAACVLLVDAYDTDRLLARAPAVRAARPCPERDVALGFLLSRDADPAAHAHLESALEAADGDPEVRALAGVRLALEHIFRGRGVAAAAAAARVPELTRRPVRAEQALVLHALGRALSEGPDAGLDVLAGHVDHALGADPAITEGTLHLAAGRIAAARSRLEEGIARSRRGAPSSSTHRAHCHLVEVLYRTGRWDLAEAQADIALTWFVDGDRGWAESTAHAVAALVPAARGQRDRAAEHCAAARASLERTFNPQGAHALALAEATLCRALGDADGMARALRRVPATAAAGGMSSAPFAPWRPLHAEALVGSGDLAGARAALRSWPRTGAPLWFRLARHQVQARLALATGDTAAAEITLRAAVATAERHPDEVADECPVELAEIRVLLGGLPHVPDGPEQLRAAAAVFTEIAATPWLDRIRAASTPAEADHGDAGAPPLTPRERQVADLVARGLTSREAAEVLWVTPKAVDFHLGNVFAKLGISSRRQLRGRTFA</sequence>
<dbReference type="PANTHER" id="PTHR16305">
    <property type="entry name" value="TESTICULAR SOLUBLE ADENYLYL CYCLASE"/>
    <property type="match status" value="1"/>
</dbReference>
<dbReference type="PANTHER" id="PTHR16305:SF35">
    <property type="entry name" value="TRANSCRIPTIONAL ACTIVATOR DOMAIN"/>
    <property type="match status" value="1"/>
</dbReference>
<dbReference type="RefSeq" id="WP_013676390.1">
    <property type="nucleotide sequence ID" value="NC_015312.1"/>
</dbReference>
<dbReference type="STRING" id="675635.Psed_4315"/>
<organism evidence="4 5">
    <name type="scientific">Pseudonocardia dioxanivorans (strain ATCC 55486 / DSM 44775 / JCM 13855 / CB1190)</name>
    <dbReference type="NCBI Taxonomy" id="675635"/>
    <lineage>
        <taxon>Bacteria</taxon>
        <taxon>Bacillati</taxon>
        <taxon>Actinomycetota</taxon>
        <taxon>Actinomycetes</taxon>
        <taxon>Pseudonocardiales</taxon>
        <taxon>Pseudonocardiaceae</taxon>
        <taxon>Pseudonocardia</taxon>
    </lineage>
</organism>
<dbReference type="SUPFAM" id="SSF48452">
    <property type="entry name" value="TPR-like"/>
    <property type="match status" value="1"/>
</dbReference>
<evidence type="ECO:0000256" key="1">
    <source>
        <dbReference type="ARBA" id="ARBA00022741"/>
    </source>
</evidence>
<dbReference type="eggNOG" id="COG2909">
    <property type="taxonomic scope" value="Bacteria"/>
</dbReference>
<dbReference type="AlphaFoldDB" id="F4CW62"/>
<evidence type="ECO:0000313" key="4">
    <source>
        <dbReference type="EMBL" id="AEA26476.1"/>
    </source>
</evidence>
<name>F4CW62_PSEUX</name>
<proteinExistence type="predicted"/>
<dbReference type="InterPro" id="IPR011990">
    <property type="entry name" value="TPR-like_helical_dom_sf"/>
</dbReference>
<dbReference type="GO" id="GO:0005737">
    <property type="term" value="C:cytoplasm"/>
    <property type="evidence" value="ECO:0007669"/>
    <property type="project" value="TreeGrafter"/>
</dbReference>
<dbReference type="Gene3D" id="3.40.50.300">
    <property type="entry name" value="P-loop containing nucleotide triphosphate hydrolases"/>
    <property type="match status" value="1"/>
</dbReference>
<accession>F4CW62</accession>
<dbReference type="Proteomes" id="UP000007809">
    <property type="component" value="Chromosome"/>
</dbReference>
<dbReference type="GO" id="GO:0006355">
    <property type="term" value="P:regulation of DNA-templated transcription"/>
    <property type="evidence" value="ECO:0007669"/>
    <property type="project" value="InterPro"/>
</dbReference>
<dbReference type="EMBL" id="CP002593">
    <property type="protein sequence ID" value="AEA26476.1"/>
    <property type="molecule type" value="Genomic_DNA"/>
</dbReference>
<dbReference type="GO" id="GO:0003677">
    <property type="term" value="F:DNA binding"/>
    <property type="evidence" value="ECO:0007669"/>
    <property type="project" value="InterPro"/>
</dbReference>
<dbReference type="SUPFAM" id="SSF52540">
    <property type="entry name" value="P-loop containing nucleoside triphosphate hydrolases"/>
    <property type="match status" value="1"/>
</dbReference>
<reference evidence="4 5" key="1">
    <citation type="journal article" date="2011" name="J. Bacteriol.">
        <title>Genome sequence of the 1,4-dioxane-degrading Pseudonocardia dioxanivorans strain CB1190.</title>
        <authorList>
            <person name="Sales C.M."/>
            <person name="Mahendra S."/>
            <person name="Grostern A."/>
            <person name="Parales R.E."/>
            <person name="Goodwin L.A."/>
            <person name="Woyke T."/>
            <person name="Nolan M."/>
            <person name="Lapidus A."/>
            <person name="Chertkov O."/>
            <person name="Ovchinnikova G."/>
            <person name="Sczyrba A."/>
            <person name="Alvarez-Cohen L."/>
        </authorList>
    </citation>
    <scope>NUCLEOTIDE SEQUENCE [LARGE SCALE GENOMIC DNA]</scope>
    <source>
        <strain evidence="5">ATCC 55486 / DSM 44775 / JCM 13855 / CB1190</strain>
    </source>
</reference>
<dbReference type="PRINTS" id="PR00038">
    <property type="entry name" value="HTHLUXR"/>
</dbReference>
<dbReference type="SMART" id="SM00421">
    <property type="entry name" value="HTH_LUXR"/>
    <property type="match status" value="1"/>
</dbReference>
<keyword evidence="5" id="KW-1185">Reference proteome</keyword>
<dbReference type="Gene3D" id="1.10.10.10">
    <property type="entry name" value="Winged helix-like DNA-binding domain superfamily/Winged helix DNA-binding domain"/>
    <property type="match status" value="1"/>
</dbReference>
<evidence type="ECO:0000259" key="3">
    <source>
        <dbReference type="PROSITE" id="PS50043"/>
    </source>
</evidence>
<dbReference type="GO" id="GO:0004016">
    <property type="term" value="F:adenylate cyclase activity"/>
    <property type="evidence" value="ECO:0007669"/>
    <property type="project" value="TreeGrafter"/>
</dbReference>
<protein>
    <submittedName>
        <fullName evidence="4">Transcriptional regulator, LuxR family</fullName>
    </submittedName>
</protein>
<dbReference type="InterPro" id="IPR041664">
    <property type="entry name" value="AAA_16"/>
</dbReference>
<evidence type="ECO:0000313" key="5">
    <source>
        <dbReference type="Proteomes" id="UP000007809"/>
    </source>
</evidence>
<dbReference type="InterPro" id="IPR000792">
    <property type="entry name" value="Tscrpt_reg_LuxR_C"/>
</dbReference>
<gene>
    <name evidence="4" type="ordered locus">Psed_4315</name>
</gene>
<dbReference type="SUPFAM" id="SSF46894">
    <property type="entry name" value="C-terminal effector domain of the bipartite response regulators"/>
    <property type="match status" value="1"/>
</dbReference>
<dbReference type="KEGG" id="pdx:Psed_4315"/>
<dbReference type="InterPro" id="IPR027417">
    <property type="entry name" value="P-loop_NTPase"/>
</dbReference>
<dbReference type="CDD" id="cd06170">
    <property type="entry name" value="LuxR_C_like"/>
    <property type="match status" value="1"/>
</dbReference>
<dbReference type="InterPro" id="IPR016032">
    <property type="entry name" value="Sig_transdc_resp-reg_C-effctor"/>
</dbReference>
<dbReference type="Pfam" id="PF00196">
    <property type="entry name" value="GerE"/>
    <property type="match status" value="1"/>
</dbReference>
<keyword evidence="2" id="KW-0067">ATP-binding</keyword>
<dbReference type="Pfam" id="PF13191">
    <property type="entry name" value="AAA_16"/>
    <property type="match status" value="1"/>
</dbReference>
<dbReference type="HOGENOM" id="CLU_006850_4_1_11"/>
<dbReference type="GO" id="GO:0005524">
    <property type="term" value="F:ATP binding"/>
    <property type="evidence" value="ECO:0007669"/>
    <property type="project" value="UniProtKB-KW"/>
</dbReference>
<feature type="domain" description="HTH luxR-type" evidence="3">
    <location>
        <begin position="825"/>
        <end position="888"/>
    </location>
</feature>
<dbReference type="OrthoDB" id="134933at2"/>
<dbReference type="PROSITE" id="PS50043">
    <property type="entry name" value="HTH_LUXR_2"/>
    <property type="match status" value="1"/>
</dbReference>
<dbReference type="Gene3D" id="1.25.40.10">
    <property type="entry name" value="Tetratricopeptide repeat domain"/>
    <property type="match status" value="1"/>
</dbReference>
<keyword evidence="1" id="KW-0547">Nucleotide-binding</keyword>
<dbReference type="InterPro" id="IPR036388">
    <property type="entry name" value="WH-like_DNA-bd_sf"/>
</dbReference>
<evidence type="ECO:0000256" key="2">
    <source>
        <dbReference type="ARBA" id="ARBA00022840"/>
    </source>
</evidence>